<evidence type="ECO:0000256" key="1">
    <source>
        <dbReference type="ARBA" id="ARBA00004123"/>
    </source>
</evidence>
<dbReference type="SUPFAM" id="SSF54236">
    <property type="entry name" value="Ubiquitin-like"/>
    <property type="match status" value="1"/>
</dbReference>
<feature type="domain" description="SDE2-like" evidence="11">
    <location>
        <begin position="79"/>
        <end position="178"/>
    </location>
</feature>
<dbReference type="Proteomes" id="UP000077202">
    <property type="component" value="Unassembled WGS sequence"/>
</dbReference>
<sequence>MTVYQILVRNLDGKTRCLRFSSKDLLCEDLKAELAVSEGIPGAWQRLVTGTRELVTGSSLVADANGFFPSCSLLLRLRGGKGGFGSLLRGAATKAGQKKTSNFDACRDMSGRRLRHVNAEKKLKEWKSEAKERELEKTAEEFLKKRRKVEEEDSGVAVDLEKFRNDSLLAREQVAAAVTDGLVEAHKLALDLKRKKVEAVEVDAKRPKLRLYGDSDLEDSDSDEDEEDSDIEEEAGASASEENGASPSSSFKTDGSEADQSDKSELNEDVPSCSDKPEATESIVLPEIEA</sequence>
<dbReference type="InterPro" id="IPR053822">
    <property type="entry name" value="SDE2-like_dom"/>
</dbReference>
<comment type="caution">
    <text evidence="12">The sequence shown here is derived from an EMBL/GenBank/DDBJ whole genome shotgun (WGS) entry which is preliminary data.</text>
</comment>
<dbReference type="Gene3D" id="3.10.20.90">
    <property type="entry name" value="Phosphatidylinositol 3-kinase Catalytic Subunit, Chain A, domain 1"/>
    <property type="match status" value="1"/>
</dbReference>
<feature type="compositionally biased region" description="Acidic residues" evidence="10">
    <location>
        <begin position="215"/>
        <end position="235"/>
    </location>
</feature>
<keyword evidence="13" id="KW-1185">Reference proteome</keyword>
<evidence type="ECO:0000256" key="9">
    <source>
        <dbReference type="SAM" id="Coils"/>
    </source>
</evidence>
<organism evidence="12 13">
    <name type="scientific">Marchantia polymorpha subsp. ruderalis</name>
    <dbReference type="NCBI Taxonomy" id="1480154"/>
    <lineage>
        <taxon>Eukaryota</taxon>
        <taxon>Viridiplantae</taxon>
        <taxon>Streptophyta</taxon>
        <taxon>Embryophyta</taxon>
        <taxon>Marchantiophyta</taxon>
        <taxon>Marchantiopsida</taxon>
        <taxon>Marchantiidae</taxon>
        <taxon>Marchantiales</taxon>
        <taxon>Marchantiaceae</taxon>
        <taxon>Marchantia</taxon>
    </lineage>
</organism>
<dbReference type="InterPro" id="IPR029071">
    <property type="entry name" value="Ubiquitin-like_domsf"/>
</dbReference>
<dbReference type="AlphaFoldDB" id="A0A176VG64"/>
<evidence type="ECO:0000259" key="11">
    <source>
        <dbReference type="Pfam" id="PF22782"/>
    </source>
</evidence>
<evidence type="ECO:0000256" key="4">
    <source>
        <dbReference type="ARBA" id="ARBA00022490"/>
    </source>
</evidence>
<feature type="region of interest" description="Disordered" evidence="10">
    <location>
        <begin position="208"/>
        <end position="290"/>
    </location>
</feature>
<dbReference type="InterPro" id="IPR051421">
    <property type="entry name" value="RNA_Proc_DNA_Dmg_Regulator"/>
</dbReference>
<gene>
    <name evidence="12" type="ORF">AXG93_1520s1110</name>
</gene>
<evidence type="ECO:0000256" key="5">
    <source>
        <dbReference type="ARBA" id="ARBA00022664"/>
    </source>
</evidence>
<dbReference type="PANTHER" id="PTHR12786:SF1">
    <property type="entry name" value="SPLICING REGULATOR SDE2"/>
    <property type="match status" value="1"/>
</dbReference>
<evidence type="ECO:0000313" key="12">
    <source>
        <dbReference type="EMBL" id="OAE19938.1"/>
    </source>
</evidence>
<evidence type="ECO:0000256" key="6">
    <source>
        <dbReference type="ARBA" id="ARBA00023187"/>
    </source>
</evidence>
<dbReference type="Pfam" id="PF22782">
    <property type="entry name" value="SDE2"/>
    <property type="match status" value="1"/>
</dbReference>
<protein>
    <recommendedName>
        <fullName evidence="11">SDE2-like domain-containing protein</fullName>
    </recommendedName>
</protein>
<evidence type="ECO:0000256" key="7">
    <source>
        <dbReference type="ARBA" id="ARBA00023242"/>
    </source>
</evidence>
<evidence type="ECO:0000256" key="2">
    <source>
        <dbReference type="ARBA" id="ARBA00004496"/>
    </source>
</evidence>
<evidence type="ECO:0000256" key="3">
    <source>
        <dbReference type="ARBA" id="ARBA00008726"/>
    </source>
</evidence>
<comment type="similarity">
    <text evidence="3">Belongs to the SDE2 family.</text>
</comment>
<evidence type="ECO:0000256" key="8">
    <source>
        <dbReference type="ARBA" id="ARBA00023306"/>
    </source>
</evidence>
<dbReference type="EMBL" id="LVLJ01003740">
    <property type="protein sequence ID" value="OAE19938.1"/>
    <property type="molecule type" value="Genomic_DNA"/>
</dbReference>
<dbReference type="GO" id="GO:0005634">
    <property type="term" value="C:nucleus"/>
    <property type="evidence" value="ECO:0007669"/>
    <property type="project" value="UniProtKB-SubCell"/>
</dbReference>
<name>A0A176VG64_MARPO</name>
<keyword evidence="4" id="KW-0963">Cytoplasm</keyword>
<dbReference type="GO" id="GO:0006397">
    <property type="term" value="P:mRNA processing"/>
    <property type="evidence" value="ECO:0007669"/>
    <property type="project" value="UniProtKB-KW"/>
</dbReference>
<keyword evidence="5" id="KW-0507">mRNA processing</keyword>
<dbReference type="GO" id="GO:0008380">
    <property type="term" value="P:RNA splicing"/>
    <property type="evidence" value="ECO:0007669"/>
    <property type="project" value="UniProtKB-KW"/>
</dbReference>
<keyword evidence="6" id="KW-0508">mRNA splicing</keyword>
<feature type="compositionally biased region" description="Low complexity" evidence="10">
    <location>
        <begin position="236"/>
        <end position="250"/>
    </location>
</feature>
<comment type="subcellular location">
    <subcellularLocation>
        <location evidence="2">Cytoplasm</location>
    </subcellularLocation>
    <subcellularLocation>
        <location evidence="1">Nucleus</location>
    </subcellularLocation>
</comment>
<evidence type="ECO:0000256" key="10">
    <source>
        <dbReference type="SAM" id="MobiDB-lite"/>
    </source>
</evidence>
<dbReference type="GO" id="GO:0005737">
    <property type="term" value="C:cytoplasm"/>
    <property type="evidence" value="ECO:0007669"/>
    <property type="project" value="UniProtKB-SubCell"/>
</dbReference>
<keyword evidence="7" id="KW-0539">Nucleus</keyword>
<keyword evidence="9" id="KW-0175">Coiled coil</keyword>
<evidence type="ECO:0000313" key="13">
    <source>
        <dbReference type="Proteomes" id="UP000077202"/>
    </source>
</evidence>
<reference evidence="12" key="1">
    <citation type="submission" date="2016-03" db="EMBL/GenBank/DDBJ databases">
        <title>Mechanisms controlling the formation of the plant cell surface in tip-growing cells are functionally conserved among land plants.</title>
        <authorList>
            <person name="Honkanen S."/>
            <person name="Jones V.A."/>
            <person name="Morieri G."/>
            <person name="Champion C."/>
            <person name="Hetherington A.J."/>
            <person name="Kelly S."/>
            <person name="Saint-Marcoux D."/>
            <person name="Proust H."/>
            <person name="Prescott H."/>
            <person name="Dolan L."/>
        </authorList>
    </citation>
    <scope>NUCLEOTIDE SEQUENCE [LARGE SCALE GENOMIC DNA]</scope>
    <source>
        <tissue evidence="12">Whole gametophyte</tissue>
    </source>
</reference>
<dbReference type="PANTHER" id="PTHR12786">
    <property type="entry name" value="SPLICING FACTOR SF3A-RELATED"/>
    <property type="match status" value="1"/>
</dbReference>
<keyword evidence="8" id="KW-0131">Cell cycle</keyword>
<feature type="coiled-coil region" evidence="9">
    <location>
        <begin position="116"/>
        <end position="152"/>
    </location>
</feature>
<accession>A0A176VG64</accession>
<proteinExistence type="inferred from homology"/>